<comment type="caution">
    <text evidence="1">The sequence shown here is derived from an EMBL/GenBank/DDBJ whole genome shotgun (WGS) entry which is preliminary data.</text>
</comment>
<protein>
    <submittedName>
        <fullName evidence="1">Uncharacterized protein</fullName>
    </submittedName>
</protein>
<dbReference type="EMBL" id="JAGSND010000025">
    <property type="protein sequence ID" value="MBR0600348.1"/>
    <property type="molecule type" value="Genomic_DNA"/>
</dbReference>
<evidence type="ECO:0000313" key="1">
    <source>
        <dbReference type="EMBL" id="MBR0600348.1"/>
    </source>
</evidence>
<reference evidence="1" key="2">
    <citation type="submission" date="2021-04" db="EMBL/GenBank/DDBJ databases">
        <authorList>
            <person name="Liu J."/>
        </authorList>
    </citation>
    <scope>NUCLEOTIDE SEQUENCE</scope>
    <source>
        <strain evidence="1">BAD-6</strain>
    </source>
</reference>
<organism evidence="1 2">
    <name type="scientific">Sinanaerobacter chloroacetimidivorans</name>
    <dbReference type="NCBI Taxonomy" id="2818044"/>
    <lineage>
        <taxon>Bacteria</taxon>
        <taxon>Bacillati</taxon>
        <taxon>Bacillota</taxon>
        <taxon>Clostridia</taxon>
        <taxon>Peptostreptococcales</taxon>
        <taxon>Anaerovoracaceae</taxon>
        <taxon>Sinanaerobacter</taxon>
    </lineage>
</organism>
<evidence type="ECO:0000313" key="2">
    <source>
        <dbReference type="Proteomes" id="UP000675664"/>
    </source>
</evidence>
<gene>
    <name evidence="1" type="ORF">KCX82_20975</name>
</gene>
<dbReference type="Proteomes" id="UP000675664">
    <property type="component" value="Unassembled WGS sequence"/>
</dbReference>
<keyword evidence="2" id="KW-1185">Reference proteome</keyword>
<accession>A0A8J7W790</accession>
<dbReference type="RefSeq" id="WP_227020464.1">
    <property type="nucleotide sequence ID" value="NZ_JAGSND010000025.1"/>
</dbReference>
<sequence>MPIRDCMSSSPFCPVNKYEEFNDPAIREKGCNTCVEEGLKSNEIPPCFFCKVDEDGSGSHTDYSMEAFARKVIEKAKNLMEL</sequence>
<name>A0A8J7W790_9FIRM</name>
<dbReference type="Pfam" id="PF20095">
    <property type="entry name" value="DUF6485"/>
    <property type="match status" value="1"/>
</dbReference>
<proteinExistence type="predicted"/>
<dbReference type="AlphaFoldDB" id="A0A8J7W790"/>
<reference evidence="1" key="1">
    <citation type="submission" date="2021-04" db="EMBL/GenBank/DDBJ databases">
        <title>Sinoanaerobacter chloroacetimidivorans sp. nov., an obligate anaerobic bacterium isolated from anaerobic sludge.</title>
        <authorList>
            <person name="Bao Y."/>
        </authorList>
    </citation>
    <scope>NUCLEOTIDE SEQUENCE</scope>
    <source>
        <strain evidence="1">BAD-6</strain>
    </source>
</reference>